<name>A0A344PM61_9RHOB</name>
<organism evidence="1 2">
    <name type="scientific">Paracoccus suum</name>
    <dbReference type="NCBI Taxonomy" id="2259340"/>
    <lineage>
        <taxon>Bacteria</taxon>
        <taxon>Pseudomonadati</taxon>
        <taxon>Pseudomonadota</taxon>
        <taxon>Alphaproteobacteria</taxon>
        <taxon>Rhodobacterales</taxon>
        <taxon>Paracoccaceae</taxon>
        <taxon>Paracoccus</taxon>
    </lineage>
</organism>
<gene>
    <name evidence="1" type="ORF">DRW48_12960</name>
</gene>
<dbReference type="EMBL" id="CP030918">
    <property type="protein sequence ID" value="AXC50466.1"/>
    <property type="molecule type" value="Genomic_DNA"/>
</dbReference>
<dbReference type="SUPFAM" id="SSF53474">
    <property type="entry name" value="alpha/beta-Hydrolases"/>
    <property type="match status" value="1"/>
</dbReference>
<dbReference type="OrthoDB" id="1997677at2"/>
<evidence type="ECO:0008006" key="3">
    <source>
        <dbReference type="Google" id="ProtNLM"/>
    </source>
</evidence>
<dbReference type="Gene3D" id="3.40.50.1820">
    <property type="entry name" value="alpha/beta hydrolase"/>
    <property type="match status" value="1"/>
</dbReference>
<protein>
    <recommendedName>
        <fullName evidence="3">Alpha/beta hydrolase</fullName>
    </recommendedName>
</protein>
<dbReference type="AlphaFoldDB" id="A0A344PM61"/>
<proteinExistence type="predicted"/>
<accession>A0A344PM61</accession>
<evidence type="ECO:0000313" key="1">
    <source>
        <dbReference type="EMBL" id="AXC50466.1"/>
    </source>
</evidence>
<dbReference type="KEGG" id="pars:DRW48_12960"/>
<dbReference type="Proteomes" id="UP000252023">
    <property type="component" value="Chromosome"/>
</dbReference>
<reference evidence="2" key="1">
    <citation type="submission" date="2018-07" db="EMBL/GenBank/DDBJ databases">
        <title>Genome sequencing of Paracoccus sp. SC2-6.</title>
        <authorList>
            <person name="Heo J."/>
            <person name="Kim S.-J."/>
            <person name="Kwon S.-W."/>
        </authorList>
    </citation>
    <scope>NUCLEOTIDE SEQUENCE [LARGE SCALE GENOMIC DNA]</scope>
    <source>
        <strain evidence="2">SC2-6</strain>
    </source>
</reference>
<dbReference type="InterPro" id="IPR029058">
    <property type="entry name" value="AB_hydrolase_fold"/>
</dbReference>
<evidence type="ECO:0000313" key="2">
    <source>
        <dbReference type="Proteomes" id="UP000252023"/>
    </source>
</evidence>
<keyword evidence="2" id="KW-1185">Reference proteome</keyword>
<sequence>MATEFEGEDLLGEYRPLGGDQLIVTFSNFAKRPPSRPFATSFLASRGISYLAIRARRNEWYHTREFEMLRRKIGYENHGYNRVITYGSSMGGHAALRLAGFFGAERAIAVAPQYSIDRSVMPTETRWPAEAEKVALLSRDDPHSISEGIEKLVIFDPLDTLDAAQAKRALQVPGTVAIKAPLAGHGALQQLKTAGLLSTFLEGLLAPQVDLGAARRLVRQSTKVPTSNYFYNLVWRRWKDTDPAKALALAAQREKANGLPDWKSLYLMAMLAKRAGRPPLARQYCARSLEDIANVKTLSLALNLLQMRESELAEDVLNARVPKVRHKAIENLCRHLVEA</sequence>
<dbReference type="RefSeq" id="WP_114076783.1">
    <property type="nucleotide sequence ID" value="NZ_CP030918.1"/>
</dbReference>